<dbReference type="SUPFAM" id="SSF56672">
    <property type="entry name" value="DNA/RNA polymerases"/>
    <property type="match status" value="2"/>
</dbReference>
<feature type="domain" description="Reverse transcriptase" evidence="2">
    <location>
        <begin position="1"/>
        <end position="193"/>
    </location>
</feature>
<dbReference type="InterPro" id="IPR000477">
    <property type="entry name" value="RT_dom"/>
</dbReference>
<dbReference type="PANTHER" id="PTHR47027">
    <property type="entry name" value="REVERSE TRANSCRIPTASE DOMAIN-CONTAINING PROTEIN"/>
    <property type="match status" value="1"/>
</dbReference>
<dbReference type="InterPro" id="IPR036691">
    <property type="entry name" value="Endo/exonu/phosph_ase_sf"/>
</dbReference>
<dbReference type="Proteomes" id="UP000025227">
    <property type="component" value="Unplaced"/>
</dbReference>
<dbReference type="InterPro" id="IPR043502">
    <property type="entry name" value="DNA/RNA_pol_sf"/>
</dbReference>
<reference evidence="4" key="1">
    <citation type="submission" date="2020-12" db="UniProtKB">
        <authorList>
            <consortium name="WormBaseParasite"/>
        </authorList>
    </citation>
    <scope>IDENTIFICATION</scope>
    <source>
        <strain evidence="4">MHco3</strain>
    </source>
</reference>
<dbReference type="CDD" id="cd01650">
    <property type="entry name" value="RT_nLTR_like"/>
    <property type="match status" value="2"/>
</dbReference>
<dbReference type="InterPro" id="IPR043128">
    <property type="entry name" value="Rev_trsase/Diguanyl_cyclase"/>
</dbReference>
<dbReference type="CDD" id="cd09076">
    <property type="entry name" value="L1-EN"/>
    <property type="match status" value="1"/>
</dbReference>
<evidence type="ECO:0000313" key="3">
    <source>
        <dbReference type="Proteomes" id="UP000025227"/>
    </source>
</evidence>
<protein>
    <submittedName>
        <fullName evidence="4">Reverse transcriptase domain-containing protein</fullName>
    </submittedName>
</protein>
<dbReference type="PANTHER" id="PTHR47027:SF28">
    <property type="entry name" value="ENDONUCLEASE-REVERSE TRANSCRIPTASE"/>
    <property type="match status" value="1"/>
</dbReference>
<proteinExistence type="predicted"/>
<name>A0A7I4Z180_HAECO</name>
<organism evidence="3 4">
    <name type="scientific">Haemonchus contortus</name>
    <name type="common">Barber pole worm</name>
    <dbReference type="NCBI Taxonomy" id="6289"/>
    <lineage>
        <taxon>Eukaryota</taxon>
        <taxon>Metazoa</taxon>
        <taxon>Ecdysozoa</taxon>
        <taxon>Nematoda</taxon>
        <taxon>Chromadorea</taxon>
        <taxon>Rhabditida</taxon>
        <taxon>Rhabditina</taxon>
        <taxon>Rhabditomorpha</taxon>
        <taxon>Strongyloidea</taxon>
        <taxon>Trichostrongylidae</taxon>
        <taxon>Haemonchus</taxon>
    </lineage>
</organism>
<feature type="region of interest" description="Disordered" evidence="1">
    <location>
        <begin position="297"/>
        <end position="325"/>
    </location>
</feature>
<evidence type="ECO:0000313" key="4">
    <source>
        <dbReference type="WBParaSite" id="HCON_00172870-00001"/>
    </source>
</evidence>
<sequence length="1278" mass="145398">MRASRVSEEFSTIDHIHTLTRLIEVSREYKMPLCLTFIDLKKAFDTVETEAVIEALGNQGVPTQYIRMLRELYDSFTTRISPFYKEVIVNVKRGIRQGDAISPKLVSAALENIMRHLEWEDLGVKIDGPFLHHLRFADDFVLISPNIEQAERMLAEFDSACGKIGLRLNLTKAMFMRNGLVPDAPFTLNGTNISECSSYVYLGREVNMMNDPAPELCRRKRAAWGAFTNIEGVVKKTKGGEVRSSKGCHWKLPALWAELTTDIRMQATGPVTGRPTNTPVTSKMLMSLKESRCNATASAGADAHLQGPVSVKSMRGSPVQGRHRGATRLVQKSRNVLKTRVATLNVGTLTGRSYELAEALERRRIDFCAVQETRWSCCKSRDIGHGFKAVLCGGPKTTNGVGIIVSERFRDSIVGLERFDDRLMKIIVVIECQKYHFFSAYAPQAGCSEQTKDKFWNLLDEKTAEVPLQEALVVAGDLNGHVGATKDGYSCHGGFGYGSRNTDGERILEYADSHNLVIVNTKFRKRDSHLITFYSGENRTQIDFVLVRHRDQGLVTDAKTVPYETVATKHRPLICTLKIAPPKPKVAERCGPARIKWWRLKEKEKESTVVSRILLPAVTTVDETWKSAVEAITRIARSELGMTKPGRRKIDKQTWLWTDHVRDKVREKKKQYHAFLSEKTADNWQRYQIAKKEAKKVVASVKAAHFAELNEKLESRDGERYVYRLAKTRHRQTEDIERFFGINDENGHLLTDRKQTLKRWREYFENISTVEFAHPAIPCAPPVYGPVQKITVRETITAMKRMKSGKATGPDDLAADLWKSKCWNPAGWLTDFFNQVVAEKKVPESWQQSTTIPIWKKKGSPGDCACYRPIRLLSHSMKIFERIVDSRIRDIELTTNQCGFVSGCSTIDAIHATRLLLEKHREKRRPVHLAFLDLEKAFDRVPRDVIWYALRQHGVPEELIEWVRILYTSPKSRVQTAAGTSTDFPISVGVHQGSALSPLLFVVVMDAITKDLQKPAPWTLLYADDVMLASEDKSELESQVQTWSDRLARFGLRLNVKKTEYLTTDSSEPGSIKINGTELTRTTTFKYLGSALASDGSLGFETNSRVNAAWLKWRSMTGVLCDKNIPERLKSKIYRTVIRPVAIYGAECWPTTKEVEARLSVMETKMLRWTAGVTRLDRISNDAIRERFGVAPIVDKMREARLRWYGHVLRADEGSVRKIGLNLDVSGRRPRGRPKQRWLDTLHEDLKTVNIHPDQAFNREKWRQHIRKADPAYMRDRR</sequence>
<dbReference type="AlphaFoldDB" id="A0A7I4Z180"/>
<dbReference type="OMA" id="ITWMELE"/>
<dbReference type="Gene3D" id="3.60.10.10">
    <property type="entry name" value="Endonuclease/exonuclease/phosphatase"/>
    <property type="match status" value="1"/>
</dbReference>
<evidence type="ECO:0000259" key="2">
    <source>
        <dbReference type="PROSITE" id="PS50878"/>
    </source>
</evidence>
<accession>A0A7I4Z180</accession>
<dbReference type="SUPFAM" id="SSF56219">
    <property type="entry name" value="DNase I-like"/>
    <property type="match status" value="1"/>
</dbReference>
<dbReference type="OrthoDB" id="5849210at2759"/>
<dbReference type="Pfam" id="PF00078">
    <property type="entry name" value="RVT_1"/>
    <property type="match status" value="2"/>
</dbReference>
<dbReference type="PROSITE" id="PS50878">
    <property type="entry name" value="RT_POL"/>
    <property type="match status" value="2"/>
</dbReference>
<dbReference type="WBParaSite" id="HCON_00172870-00001">
    <property type="protein sequence ID" value="HCON_00172870-00001"/>
    <property type="gene ID" value="HCON_00172870"/>
</dbReference>
<evidence type="ECO:0000256" key="1">
    <source>
        <dbReference type="SAM" id="MobiDB-lite"/>
    </source>
</evidence>
<feature type="domain" description="Reverse transcriptase" evidence="2">
    <location>
        <begin position="835"/>
        <end position="1092"/>
    </location>
</feature>
<dbReference type="Gene3D" id="3.30.70.270">
    <property type="match status" value="2"/>
</dbReference>
<keyword evidence="3" id="KW-1185">Reference proteome</keyword>